<dbReference type="RefSeq" id="WP_154546686.1">
    <property type="nucleotide sequence ID" value="NZ_VULO01000019.1"/>
</dbReference>
<dbReference type="InterPro" id="IPR038570">
    <property type="entry name" value="HicA_sf"/>
</dbReference>
<dbReference type="Proteomes" id="UP000470875">
    <property type="component" value="Unassembled WGS sequence"/>
</dbReference>
<dbReference type="AlphaFoldDB" id="A0A6N7VWS3"/>
<gene>
    <name evidence="1" type="ORF">FYJ24_11945</name>
</gene>
<comment type="caution">
    <text evidence="1">The sequence shown here is derived from an EMBL/GenBank/DDBJ whole genome shotgun (WGS) entry which is preliminary data.</text>
</comment>
<evidence type="ECO:0000313" key="2">
    <source>
        <dbReference type="Proteomes" id="UP000470875"/>
    </source>
</evidence>
<sequence length="61" mass="7120">MKRVVLMKRLEAIAKARGERMVVREGGNHTRVWIGESFTVVPRHREIKEMTAKSIMKDVEK</sequence>
<dbReference type="Gene3D" id="3.30.920.30">
    <property type="entry name" value="Hypothetical protein"/>
    <property type="match status" value="1"/>
</dbReference>
<evidence type="ECO:0008006" key="3">
    <source>
        <dbReference type="Google" id="ProtNLM"/>
    </source>
</evidence>
<proteinExistence type="predicted"/>
<protein>
    <recommendedName>
        <fullName evidence="3">Type II toxin-antitoxin system HicA family toxin</fullName>
    </recommendedName>
</protein>
<accession>A0A6N7VWS3</accession>
<keyword evidence="2" id="KW-1185">Reference proteome</keyword>
<organism evidence="1 2">
    <name type="scientific">Scrofimicrobium canadense</name>
    <dbReference type="NCBI Taxonomy" id="2652290"/>
    <lineage>
        <taxon>Bacteria</taxon>
        <taxon>Bacillati</taxon>
        <taxon>Actinomycetota</taxon>
        <taxon>Actinomycetes</taxon>
        <taxon>Actinomycetales</taxon>
        <taxon>Actinomycetaceae</taxon>
        <taxon>Scrofimicrobium</taxon>
    </lineage>
</organism>
<name>A0A6N7VWS3_9ACTO</name>
<reference evidence="1 2" key="1">
    <citation type="submission" date="2019-08" db="EMBL/GenBank/DDBJ databases">
        <title>In-depth cultivation of the pig gut microbiome towards novel bacterial diversity and tailored functional studies.</title>
        <authorList>
            <person name="Wylensek D."/>
            <person name="Hitch T.C.A."/>
            <person name="Clavel T."/>
        </authorList>
    </citation>
    <scope>NUCLEOTIDE SEQUENCE [LARGE SCALE GENOMIC DNA]</scope>
    <source>
        <strain evidence="1 2">WB03_NA08</strain>
    </source>
</reference>
<dbReference type="EMBL" id="VULO01000019">
    <property type="protein sequence ID" value="MSS85440.1"/>
    <property type="molecule type" value="Genomic_DNA"/>
</dbReference>
<dbReference type="SUPFAM" id="SSF54786">
    <property type="entry name" value="YcfA/nrd intein domain"/>
    <property type="match status" value="1"/>
</dbReference>
<evidence type="ECO:0000313" key="1">
    <source>
        <dbReference type="EMBL" id="MSS85440.1"/>
    </source>
</evidence>